<proteinExistence type="predicted"/>
<dbReference type="Proteomes" id="UP000236291">
    <property type="component" value="Unassembled WGS sequence"/>
</dbReference>
<evidence type="ECO:0000313" key="2">
    <source>
        <dbReference type="Proteomes" id="UP000236291"/>
    </source>
</evidence>
<comment type="caution">
    <text evidence="1">The sequence shown here is derived from an EMBL/GenBank/DDBJ whole genome shotgun (WGS) entry which is preliminary data.</text>
</comment>
<organism evidence="1 2">
    <name type="scientific">Trifolium pratense</name>
    <name type="common">Red clover</name>
    <dbReference type="NCBI Taxonomy" id="57577"/>
    <lineage>
        <taxon>Eukaryota</taxon>
        <taxon>Viridiplantae</taxon>
        <taxon>Streptophyta</taxon>
        <taxon>Embryophyta</taxon>
        <taxon>Tracheophyta</taxon>
        <taxon>Spermatophyta</taxon>
        <taxon>Magnoliopsida</taxon>
        <taxon>eudicotyledons</taxon>
        <taxon>Gunneridae</taxon>
        <taxon>Pentapetalae</taxon>
        <taxon>rosids</taxon>
        <taxon>fabids</taxon>
        <taxon>Fabales</taxon>
        <taxon>Fabaceae</taxon>
        <taxon>Papilionoideae</taxon>
        <taxon>50 kb inversion clade</taxon>
        <taxon>NPAAA clade</taxon>
        <taxon>Hologalegina</taxon>
        <taxon>IRL clade</taxon>
        <taxon>Trifolieae</taxon>
        <taxon>Trifolium</taxon>
    </lineage>
</organism>
<reference evidence="1 2" key="1">
    <citation type="journal article" date="2014" name="Am. J. Bot.">
        <title>Genome assembly and annotation for red clover (Trifolium pratense; Fabaceae).</title>
        <authorList>
            <person name="Istvanek J."/>
            <person name="Jaros M."/>
            <person name="Krenek A."/>
            <person name="Repkova J."/>
        </authorList>
    </citation>
    <scope>NUCLEOTIDE SEQUENCE [LARGE SCALE GENOMIC DNA]</scope>
    <source>
        <strain evidence="2">cv. Tatra</strain>
        <tissue evidence="1">Young leaves</tissue>
    </source>
</reference>
<dbReference type="EMBL" id="ASHM01030021">
    <property type="protein sequence ID" value="PNX76044.1"/>
    <property type="molecule type" value="Genomic_DNA"/>
</dbReference>
<reference evidence="1 2" key="2">
    <citation type="journal article" date="2017" name="Front. Plant Sci.">
        <title>Gene Classification and Mining of Molecular Markers Useful in Red Clover (Trifolium pratense) Breeding.</title>
        <authorList>
            <person name="Istvanek J."/>
            <person name="Dluhosova J."/>
            <person name="Dluhos P."/>
            <person name="Patkova L."/>
            <person name="Nedelnik J."/>
            <person name="Repkova J."/>
        </authorList>
    </citation>
    <scope>NUCLEOTIDE SEQUENCE [LARGE SCALE GENOMIC DNA]</scope>
    <source>
        <strain evidence="2">cv. Tatra</strain>
        <tissue evidence="1">Young leaves</tissue>
    </source>
</reference>
<evidence type="ECO:0008006" key="3">
    <source>
        <dbReference type="Google" id="ProtNLM"/>
    </source>
</evidence>
<feature type="non-terminal residue" evidence="1">
    <location>
        <position position="1"/>
    </location>
</feature>
<accession>A0A2K3LC11</accession>
<name>A0A2K3LC11_TRIPR</name>
<gene>
    <name evidence="1" type="ORF">L195_g031989</name>
</gene>
<evidence type="ECO:0000313" key="1">
    <source>
        <dbReference type="EMBL" id="PNX76044.1"/>
    </source>
</evidence>
<protein>
    <recommendedName>
        <fullName evidence="3">Reverse transcriptase Ty1/copia-type domain-containing protein</fullName>
    </recommendedName>
</protein>
<sequence length="200" mass="23195">DDILIASSNEQEIQKLKMKDLARLLEEVVERFGMIDSKVVNTPIGHRSKLSIKQRPQSEEERKKMEKYSLCLKYKRTDPGRDTFEGYVDADYAGVKEAIWLKGMIGYVYLSRVCVKIYCDNQSAIHLANHQVYFLHQAKDRPRKGARLWFFSREGQDKDQGSKRILLATTLESRGWEEFTLVKHRIILSLLATGRDSRIG</sequence>
<dbReference type="AlphaFoldDB" id="A0A2K3LC11"/>